<keyword evidence="4" id="KW-0175">Coiled coil</keyword>
<dbReference type="OrthoDB" id="1624247at2"/>
<proteinExistence type="predicted"/>
<dbReference type="InterPro" id="IPR051309">
    <property type="entry name" value="ABCF_ATPase"/>
</dbReference>
<evidence type="ECO:0000256" key="3">
    <source>
        <dbReference type="ARBA" id="ARBA00022840"/>
    </source>
</evidence>
<dbReference type="InterPro" id="IPR003593">
    <property type="entry name" value="AAA+_ATPase"/>
</dbReference>
<evidence type="ECO:0000313" key="7">
    <source>
        <dbReference type="Proteomes" id="UP000199584"/>
    </source>
</evidence>
<keyword evidence="2" id="KW-0547">Nucleotide-binding</keyword>
<dbReference type="Pfam" id="PF16326">
    <property type="entry name" value="ABC_tran_CTD"/>
    <property type="match status" value="1"/>
</dbReference>
<dbReference type="PROSITE" id="PS50893">
    <property type="entry name" value="ABC_TRANSPORTER_2"/>
    <property type="match status" value="2"/>
</dbReference>
<dbReference type="RefSeq" id="WP_092481446.1">
    <property type="nucleotide sequence ID" value="NZ_FOYM01000001.1"/>
</dbReference>
<dbReference type="Pfam" id="PF12848">
    <property type="entry name" value="ABC_tran_Xtn"/>
    <property type="match status" value="1"/>
</dbReference>
<dbReference type="Gene3D" id="1.10.287.380">
    <property type="entry name" value="Valyl-tRNA synthetase, C-terminal domain"/>
    <property type="match status" value="1"/>
</dbReference>
<gene>
    <name evidence="6" type="ORF">SAMN05660706_10133</name>
</gene>
<dbReference type="PANTHER" id="PTHR42855">
    <property type="entry name" value="ABC TRANSPORTER ATP-BINDING SUBUNIT"/>
    <property type="match status" value="1"/>
</dbReference>
<evidence type="ECO:0000256" key="4">
    <source>
        <dbReference type="SAM" id="Coils"/>
    </source>
</evidence>
<dbReference type="InterPro" id="IPR003439">
    <property type="entry name" value="ABC_transporter-like_ATP-bd"/>
</dbReference>
<reference evidence="7" key="1">
    <citation type="submission" date="2016-10" db="EMBL/GenBank/DDBJ databases">
        <authorList>
            <person name="Varghese N."/>
            <person name="Submissions S."/>
        </authorList>
    </citation>
    <scope>NUCLEOTIDE SEQUENCE [LARGE SCALE GENOMIC DNA]</scope>
    <source>
        <strain evidence="7">DSM 3669</strain>
    </source>
</reference>
<feature type="coiled-coil region" evidence="4">
    <location>
        <begin position="561"/>
        <end position="635"/>
    </location>
</feature>
<evidence type="ECO:0000313" key="6">
    <source>
        <dbReference type="EMBL" id="SFQ94686.1"/>
    </source>
</evidence>
<dbReference type="InterPro" id="IPR027417">
    <property type="entry name" value="P-loop_NTPase"/>
</dbReference>
<dbReference type="SMART" id="SM00382">
    <property type="entry name" value="AAA"/>
    <property type="match status" value="2"/>
</dbReference>
<keyword evidence="3 6" id="KW-0067">ATP-binding</keyword>
<dbReference type="InterPro" id="IPR017871">
    <property type="entry name" value="ABC_transporter-like_CS"/>
</dbReference>
<name>A0A1I6CNG3_9FIRM</name>
<evidence type="ECO:0000256" key="2">
    <source>
        <dbReference type="ARBA" id="ARBA00022741"/>
    </source>
</evidence>
<keyword evidence="1" id="KW-0677">Repeat</keyword>
<dbReference type="GO" id="GO:0005524">
    <property type="term" value="F:ATP binding"/>
    <property type="evidence" value="ECO:0007669"/>
    <property type="project" value="UniProtKB-KW"/>
</dbReference>
<dbReference type="GO" id="GO:0003677">
    <property type="term" value="F:DNA binding"/>
    <property type="evidence" value="ECO:0007669"/>
    <property type="project" value="InterPro"/>
</dbReference>
<accession>A0A1I6CNG3</accession>
<sequence>MIILQASHIYKYYGDVQVLNDVNLTVRAGERIGLVGRNGAGKTTLLKIMTGQLSADAGEIIKARQTSVGYLAQDGGLQSNRTVREEMLQVFTSLIQQEKQLRELEIKMGLPEVTSNPALQVKITAEYTDLRESFSRNGGYGYEAGIRSVLHGLQFGEEYHDIPVSRLSGGEKTRLALAKLLLAKPEVLILDEPTNYLDMETMGWLEKFLQTYPGAILAVSHDRYFLDAIAETVYELEFTRLTRYSGNYSRYLALKAEEMERRAKQYKKQQEEIARLQDFVQRNIARASTTGRAKSKQKLLEKIKPLEKPAIDDKKIHLTLGAARQSGKEVLEVKELSVGYGNRPVARNITFTVYRGERVALLGPNGTGKTTLLKTAAGLLPPLAGRVRTGYHVAAGYFEQEQRQLTGNKQILYELWDDYPHMEEQAVRSVLGRFLFTGEDVLKTVNDLSGGEKSRLALAKLICSQTNFLLLDEPTSHLDILSNEAMEEALLNYPGTILFVSHDRYFINKIATRIIELTPDGVNIYHGNFEYYQRKKAEQAALVETGGDAPLSEAKKNFLQRKEIQREARKKQRRAEQLEQLISETEQAVADLEQELYRPEVYNDHAVYREKSSVLEKLRAELEDYLAEWVELAEENSG</sequence>
<dbReference type="InterPro" id="IPR037118">
    <property type="entry name" value="Val-tRNA_synth_C_sf"/>
</dbReference>
<dbReference type="Proteomes" id="UP000199584">
    <property type="component" value="Unassembled WGS sequence"/>
</dbReference>
<dbReference type="InterPro" id="IPR032781">
    <property type="entry name" value="ABC_tran_Xtn"/>
</dbReference>
<dbReference type="SUPFAM" id="SSF52540">
    <property type="entry name" value="P-loop containing nucleoside triphosphate hydrolases"/>
    <property type="match status" value="2"/>
</dbReference>
<dbReference type="Gene3D" id="3.40.50.300">
    <property type="entry name" value="P-loop containing nucleotide triphosphate hydrolases"/>
    <property type="match status" value="2"/>
</dbReference>
<dbReference type="EMBL" id="FOYM01000001">
    <property type="protein sequence ID" value="SFQ94686.1"/>
    <property type="molecule type" value="Genomic_DNA"/>
</dbReference>
<evidence type="ECO:0000256" key="1">
    <source>
        <dbReference type="ARBA" id="ARBA00022737"/>
    </source>
</evidence>
<dbReference type="PROSITE" id="PS00211">
    <property type="entry name" value="ABC_TRANSPORTER_1"/>
    <property type="match status" value="2"/>
</dbReference>
<dbReference type="InterPro" id="IPR032524">
    <property type="entry name" value="ABC_tran_C"/>
</dbReference>
<organism evidence="6 7">
    <name type="scientific">Desulfoscipio geothermicus DSM 3669</name>
    <dbReference type="NCBI Taxonomy" id="1121426"/>
    <lineage>
        <taxon>Bacteria</taxon>
        <taxon>Bacillati</taxon>
        <taxon>Bacillota</taxon>
        <taxon>Clostridia</taxon>
        <taxon>Eubacteriales</taxon>
        <taxon>Desulfallaceae</taxon>
        <taxon>Desulfoscipio</taxon>
    </lineage>
</organism>
<feature type="domain" description="ABC transporter" evidence="5">
    <location>
        <begin position="331"/>
        <end position="545"/>
    </location>
</feature>
<dbReference type="GO" id="GO:0016887">
    <property type="term" value="F:ATP hydrolysis activity"/>
    <property type="evidence" value="ECO:0007669"/>
    <property type="project" value="InterPro"/>
</dbReference>
<dbReference type="Pfam" id="PF00005">
    <property type="entry name" value="ABC_tran"/>
    <property type="match status" value="2"/>
</dbReference>
<dbReference type="PANTHER" id="PTHR42855:SF2">
    <property type="entry name" value="DRUG RESISTANCE ABC TRANSPORTER,ATP-BINDING PROTEIN"/>
    <property type="match status" value="1"/>
</dbReference>
<dbReference type="STRING" id="39060.SAMN05660706_10133"/>
<dbReference type="CDD" id="cd03221">
    <property type="entry name" value="ABCF_EF-3"/>
    <property type="match status" value="2"/>
</dbReference>
<evidence type="ECO:0000259" key="5">
    <source>
        <dbReference type="PROSITE" id="PS50893"/>
    </source>
</evidence>
<dbReference type="AlphaFoldDB" id="A0A1I6CNG3"/>
<dbReference type="FunFam" id="3.40.50.300:FF:000011">
    <property type="entry name" value="Putative ABC transporter ATP-binding component"/>
    <property type="match status" value="1"/>
</dbReference>
<protein>
    <submittedName>
        <fullName evidence="6">ATP-binding cassette, subfamily F, member 3</fullName>
    </submittedName>
</protein>
<keyword evidence="7" id="KW-1185">Reference proteome</keyword>
<feature type="domain" description="ABC transporter" evidence="5">
    <location>
        <begin position="4"/>
        <end position="263"/>
    </location>
</feature>
<dbReference type="FunFam" id="3.40.50.300:FF:000309">
    <property type="entry name" value="ABC transporter ATP-binding protein"/>
    <property type="match status" value="1"/>
</dbReference>